<organism evidence="9 10">
    <name type="scientific">Methylobacterium hispanicum</name>
    <dbReference type="NCBI Taxonomy" id="270350"/>
    <lineage>
        <taxon>Bacteria</taxon>
        <taxon>Pseudomonadati</taxon>
        <taxon>Pseudomonadota</taxon>
        <taxon>Alphaproteobacteria</taxon>
        <taxon>Hyphomicrobiales</taxon>
        <taxon>Methylobacteriaceae</taxon>
        <taxon>Methylobacterium</taxon>
    </lineage>
</organism>
<feature type="domain" description="M23ase beta-sheet core" evidence="8">
    <location>
        <begin position="264"/>
        <end position="358"/>
    </location>
</feature>
<keyword evidence="6" id="KW-0482">Metalloprotease</keyword>
<evidence type="ECO:0000256" key="6">
    <source>
        <dbReference type="ARBA" id="ARBA00023049"/>
    </source>
</evidence>
<keyword evidence="5" id="KW-0862">Zinc</keyword>
<evidence type="ECO:0000256" key="1">
    <source>
        <dbReference type="ARBA" id="ARBA00001947"/>
    </source>
</evidence>
<evidence type="ECO:0000256" key="2">
    <source>
        <dbReference type="ARBA" id="ARBA00022670"/>
    </source>
</evidence>
<evidence type="ECO:0000259" key="8">
    <source>
        <dbReference type="Pfam" id="PF01551"/>
    </source>
</evidence>
<evidence type="ECO:0000256" key="7">
    <source>
        <dbReference type="SAM" id="MobiDB-lite"/>
    </source>
</evidence>
<gene>
    <name evidence="9" type="ORF">BHAOGJBA_2574</name>
</gene>
<reference evidence="9" key="2">
    <citation type="submission" date="2021-08" db="EMBL/GenBank/DDBJ databases">
        <authorList>
            <person name="Tani A."/>
            <person name="Ola A."/>
            <person name="Ogura Y."/>
            <person name="Katsura K."/>
            <person name="Hayashi T."/>
        </authorList>
    </citation>
    <scope>NUCLEOTIDE SEQUENCE</scope>
    <source>
        <strain evidence="9">DSM 16372</strain>
    </source>
</reference>
<dbReference type="FunFam" id="2.70.70.10:FF:000006">
    <property type="entry name" value="M23 family peptidase"/>
    <property type="match status" value="1"/>
</dbReference>
<dbReference type="GO" id="GO:0046872">
    <property type="term" value="F:metal ion binding"/>
    <property type="evidence" value="ECO:0007669"/>
    <property type="project" value="UniProtKB-KW"/>
</dbReference>
<keyword evidence="10" id="KW-1185">Reference proteome</keyword>
<dbReference type="AlphaFoldDB" id="A0AAV4ZLR9"/>
<dbReference type="Gene3D" id="2.70.70.10">
    <property type="entry name" value="Glucose Permease (Domain IIA)"/>
    <property type="match status" value="1"/>
</dbReference>
<dbReference type="SUPFAM" id="SSF51261">
    <property type="entry name" value="Duplicated hybrid motif"/>
    <property type="match status" value="1"/>
</dbReference>
<evidence type="ECO:0000256" key="5">
    <source>
        <dbReference type="ARBA" id="ARBA00022833"/>
    </source>
</evidence>
<dbReference type="GO" id="GO:0004222">
    <property type="term" value="F:metalloendopeptidase activity"/>
    <property type="evidence" value="ECO:0007669"/>
    <property type="project" value="TreeGrafter"/>
</dbReference>
<dbReference type="GO" id="GO:0006508">
    <property type="term" value="P:proteolysis"/>
    <property type="evidence" value="ECO:0007669"/>
    <property type="project" value="UniProtKB-KW"/>
</dbReference>
<keyword evidence="3" id="KW-0479">Metal-binding</keyword>
<dbReference type="PANTHER" id="PTHR21666:SF288">
    <property type="entry name" value="CELL DIVISION PROTEIN YTFB"/>
    <property type="match status" value="1"/>
</dbReference>
<dbReference type="InterPro" id="IPR050570">
    <property type="entry name" value="Cell_wall_metabolism_enzyme"/>
</dbReference>
<keyword evidence="4" id="KW-0378">Hydrolase</keyword>
<dbReference type="Proteomes" id="UP001055247">
    <property type="component" value="Unassembled WGS sequence"/>
</dbReference>
<comment type="cofactor">
    <cofactor evidence="1">
        <name>Zn(2+)</name>
        <dbReference type="ChEBI" id="CHEBI:29105"/>
    </cofactor>
</comment>
<feature type="compositionally biased region" description="Basic and acidic residues" evidence="7">
    <location>
        <begin position="116"/>
        <end position="136"/>
    </location>
</feature>
<keyword evidence="2" id="KW-0645">Protease</keyword>
<evidence type="ECO:0000256" key="4">
    <source>
        <dbReference type="ARBA" id="ARBA00022801"/>
    </source>
</evidence>
<comment type="caution">
    <text evidence="9">The sequence shown here is derived from an EMBL/GenBank/DDBJ whole genome shotgun (WGS) entry which is preliminary data.</text>
</comment>
<sequence>MRHHETSPERTRSQRGPALLACGLGLAILWAGAATYGLVFRDDALARLLSGQGGMQAAYEARIAALGAEIERDRETLAARTDLERRLSAALERQAELERRQSVLGRLPGLAPPPAGEERPAPDAFELRGEGEPRAGRRAERAAVRLAGLESGLDAVQAAQARALGRVVDGAARDVRHLRGVIRGAGLDPARFAGAASAVGGPLVPLPGGDFPGMLEAAQAALGEAERLRRSTETLPLRPPVEGAHGVSSGFGARLDPFTRGLALHTGLDLKAETGEPARATAPGRVTAAEFAGGYGNMVEIDHGHGLTTRYAHLARIAVVPGQWMAAGAVVGRIGSTGRSTGAHLHYETRIDGEPVDPERFLEAGRRLGAAAP</sequence>
<evidence type="ECO:0000313" key="9">
    <source>
        <dbReference type="EMBL" id="GJD89049.1"/>
    </source>
</evidence>
<reference evidence="9" key="1">
    <citation type="journal article" date="2016" name="Front. Microbiol.">
        <title>Genome Sequence of the Piezophilic, Mesophilic Sulfate-Reducing Bacterium Desulfovibrio indicus J2T.</title>
        <authorList>
            <person name="Cao J."/>
            <person name="Maignien L."/>
            <person name="Shao Z."/>
            <person name="Alain K."/>
            <person name="Jebbar M."/>
        </authorList>
    </citation>
    <scope>NUCLEOTIDE SEQUENCE</scope>
    <source>
        <strain evidence="9">DSM 16372</strain>
    </source>
</reference>
<dbReference type="CDD" id="cd12797">
    <property type="entry name" value="M23_peptidase"/>
    <property type="match status" value="1"/>
</dbReference>
<dbReference type="InterPro" id="IPR011055">
    <property type="entry name" value="Dup_hybrid_motif"/>
</dbReference>
<dbReference type="Pfam" id="PF01551">
    <property type="entry name" value="Peptidase_M23"/>
    <property type="match status" value="1"/>
</dbReference>
<dbReference type="PANTHER" id="PTHR21666">
    <property type="entry name" value="PEPTIDASE-RELATED"/>
    <property type="match status" value="1"/>
</dbReference>
<evidence type="ECO:0000256" key="3">
    <source>
        <dbReference type="ARBA" id="ARBA00022723"/>
    </source>
</evidence>
<name>A0AAV4ZLR9_9HYPH</name>
<protein>
    <recommendedName>
        <fullName evidence="8">M23ase beta-sheet core domain-containing protein</fullName>
    </recommendedName>
</protein>
<accession>A0AAV4ZLR9</accession>
<dbReference type="RefSeq" id="WP_238230083.1">
    <property type="nucleotide sequence ID" value="NZ_BPQO01000009.1"/>
</dbReference>
<feature type="region of interest" description="Disordered" evidence="7">
    <location>
        <begin position="103"/>
        <end position="136"/>
    </location>
</feature>
<dbReference type="InterPro" id="IPR016047">
    <property type="entry name" value="M23ase_b-sheet_dom"/>
</dbReference>
<evidence type="ECO:0000313" key="10">
    <source>
        <dbReference type="Proteomes" id="UP001055247"/>
    </source>
</evidence>
<proteinExistence type="predicted"/>
<dbReference type="EMBL" id="BPQO01000009">
    <property type="protein sequence ID" value="GJD89049.1"/>
    <property type="molecule type" value="Genomic_DNA"/>
</dbReference>